<dbReference type="InterPro" id="IPR040144">
    <property type="entry name" value="RAP1GDS1"/>
</dbReference>
<gene>
    <name evidence="2" type="ORF">EDB92DRAFT_2078658</name>
</gene>
<name>A0AAD4QHW0_9AGAM</name>
<dbReference type="EMBL" id="JAKELL010000001">
    <property type="protein sequence ID" value="KAH9001031.1"/>
    <property type="molecule type" value="Genomic_DNA"/>
</dbReference>
<comment type="caution">
    <text evidence="2">The sequence shown here is derived from an EMBL/GenBank/DDBJ whole genome shotgun (WGS) entry which is preliminary data.</text>
</comment>
<dbReference type="Gene3D" id="1.25.10.10">
    <property type="entry name" value="Leucine-rich Repeat Variant"/>
    <property type="match status" value="2"/>
</dbReference>
<feature type="compositionally biased region" description="Low complexity" evidence="1">
    <location>
        <begin position="622"/>
        <end position="639"/>
    </location>
</feature>
<feature type="region of interest" description="Disordered" evidence="1">
    <location>
        <begin position="619"/>
        <end position="640"/>
    </location>
</feature>
<evidence type="ECO:0000256" key="1">
    <source>
        <dbReference type="SAM" id="MobiDB-lite"/>
    </source>
</evidence>
<dbReference type="Proteomes" id="UP001201163">
    <property type="component" value="Unassembled WGS sequence"/>
</dbReference>
<accession>A0AAD4QHW0</accession>
<dbReference type="GO" id="GO:0005085">
    <property type="term" value="F:guanyl-nucleotide exchange factor activity"/>
    <property type="evidence" value="ECO:0007669"/>
    <property type="project" value="InterPro"/>
</dbReference>
<dbReference type="AlphaFoldDB" id="A0AAD4QHW0"/>
<evidence type="ECO:0000313" key="2">
    <source>
        <dbReference type="EMBL" id="KAH9001031.1"/>
    </source>
</evidence>
<proteinExistence type="predicted"/>
<organism evidence="2 3">
    <name type="scientific">Lactarius akahatsu</name>
    <dbReference type="NCBI Taxonomy" id="416441"/>
    <lineage>
        <taxon>Eukaryota</taxon>
        <taxon>Fungi</taxon>
        <taxon>Dikarya</taxon>
        <taxon>Basidiomycota</taxon>
        <taxon>Agaricomycotina</taxon>
        <taxon>Agaricomycetes</taxon>
        <taxon>Russulales</taxon>
        <taxon>Russulaceae</taxon>
        <taxon>Lactarius</taxon>
    </lineage>
</organism>
<protein>
    <recommendedName>
        <fullName evidence="4">ARM repeat-containing protein</fullName>
    </recommendedName>
</protein>
<evidence type="ECO:0000313" key="3">
    <source>
        <dbReference type="Proteomes" id="UP001201163"/>
    </source>
</evidence>
<evidence type="ECO:0008006" key="4">
    <source>
        <dbReference type="Google" id="ProtNLM"/>
    </source>
</evidence>
<dbReference type="SUPFAM" id="SSF48371">
    <property type="entry name" value="ARM repeat"/>
    <property type="match status" value="1"/>
</dbReference>
<dbReference type="PANTHER" id="PTHR10957">
    <property type="entry name" value="RAP1 GTPASE-GDP DISSOCIATION STIMULATOR 1"/>
    <property type="match status" value="1"/>
</dbReference>
<dbReference type="InterPro" id="IPR011989">
    <property type="entry name" value="ARM-like"/>
</dbReference>
<keyword evidence="3" id="KW-1185">Reference proteome</keyword>
<reference evidence="2" key="1">
    <citation type="submission" date="2022-01" db="EMBL/GenBank/DDBJ databases">
        <title>Comparative genomics reveals a dynamic genome evolution in the ectomycorrhizal milk-cap (Lactarius) mushrooms.</title>
        <authorList>
            <consortium name="DOE Joint Genome Institute"/>
            <person name="Lebreton A."/>
            <person name="Tang N."/>
            <person name="Kuo A."/>
            <person name="LaButti K."/>
            <person name="Drula E."/>
            <person name="Barry K."/>
            <person name="Clum A."/>
            <person name="Lipzen A."/>
            <person name="Mousain D."/>
            <person name="Ng V."/>
            <person name="Wang R."/>
            <person name="Wang X."/>
            <person name="Dai Y."/>
            <person name="Henrissat B."/>
            <person name="Grigoriev I.V."/>
            <person name="Guerin-Laguette A."/>
            <person name="Yu F."/>
            <person name="Martin F.M."/>
        </authorList>
    </citation>
    <scope>NUCLEOTIDE SEQUENCE</scope>
    <source>
        <strain evidence="2">QP</strain>
    </source>
</reference>
<sequence>MADPSIIALATELAGQTRQSDADWNRLEATAQALANSLRVKNSDTQTALGTTQLPAVLAAIIKDALRCLRVPDASHLPALYETLRVGANICVDHDENREHLLESGFLTALVSLLGRYTDLIPSDKPTDFLPLSVAHLRVVRTAIGVLLNASLGYEPVKAVLNTSEAPATILRLAVAIYPSGAWARSPQPRIPPGEFEESWQLRSGLSSWAWRATGELKDNAPATFGPDILPQLVAPIRSFVPPFQTPVPAFDEATPLRRTLVSADFEAFEESCSLLEALTLDDEDVRLSLARGLTFPDEHGGVRCLAEILEFIDRGDYHPLWKDLPSDNAQRERSFDFCKAALIKAVVEIAGEEKNVDVLWDDSDQEHPGGALVAQMVRWIKKHKDLKENNRDDLLVCATLTLGNLLRHGARSLTLTSPPISLAPDIAALLRPETDIKVKHGLIGLLKHLAYAAPARAPLSEAGIVERLVDSNIFQPSADIAEMVQVNAIGVVKHLCSSDAKNCYGLTLPAAGRDAQSTGLHQILTLVERSDTTAVKSEGTRVVVNVIRTLWHEDTPDDEQRRAAMSVVGAPPVTLALAQLVGRSKKYPILINEGIVALTLLSLSSPNVVLDAITTPLPQDAPGGSAPASAAESEIGSPMAAPGRAVDTLAYLLKGRGANVPEEVRANACVLLGQVCREGGVGAERVPEVVKLKAELRPLLDSAAETDKESRLKTAAAGALRRWG</sequence>
<dbReference type="InterPro" id="IPR016024">
    <property type="entry name" value="ARM-type_fold"/>
</dbReference>